<dbReference type="AlphaFoldDB" id="A0A1I7TTZ8"/>
<evidence type="ECO:0000256" key="1">
    <source>
        <dbReference type="SAM" id="Coils"/>
    </source>
</evidence>
<dbReference type="WBParaSite" id="Csp11.Scaffold629.g11765.t1">
    <property type="protein sequence ID" value="Csp11.Scaffold629.g11765.t1"/>
    <property type="gene ID" value="Csp11.Scaffold629.g11765"/>
</dbReference>
<dbReference type="Proteomes" id="UP000095282">
    <property type="component" value="Unplaced"/>
</dbReference>
<reference evidence="4" key="1">
    <citation type="submission" date="2016-11" db="UniProtKB">
        <authorList>
            <consortium name="WormBaseParasite"/>
        </authorList>
    </citation>
    <scope>IDENTIFICATION</scope>
</reference>
<evidence type="ECO:0000256" key="2">
    <source>
        <dbReference type="SAM" id="MobiDB-lite"/>
    </source>
</evidence>
<protein>
    <submittedName>
        <fullName evidence="4">RING-type domain-containing protein</fullName>
    </submittedName>
</protein>
<accession>A0A1I7TTZ8</accession>
<keyword evidence="3" id="KW-1185">Reference proteome</keyword>
<feature type="compositionally biased region" description="Basic and acidic residues" evidence="2">
    <location>
        <begin position="509"/>
        <end position="521"/>
    </location>
</feature>
<feature type="coiled-coil region" evidence="1">
    <location>
        <begin position="294"/>
        <end position="324"/>
    </location>
</feature>
<organism evidence="3 4">
    <name type="scientific">Caenorhabditis tropicalis</name>
    <dbReference type="NCBI Taxonomy" id="1561998"/>
    <lineage>
        <taxon>Eukaryota</taxon>
        <taxon>Metazoa</taxon>
        <taxon>Ecdysozoa</taxon>
        <taxon>Nematoda</taxon>
        <taxon>Chromadorea</taxon>
        <taxon>Rhabditida</taxon>
        <taxon>Rhabditina</taxon>
        <taxon>Rhabditomorpha</taxon>
        <taxon>Rhabditoidea</taxon>
        <taxon>Rhabditidae</taxon>
        <taxon>Peloderinae</taxon>
        <taxon>Caenorhabditis</taxon>
    </lineage>
</organism>
<evidence type="ECO:0000313" key="4">
    <source>
        <dbReference type="WBParaSite" id="Csp11.Scaffold629.g11765.t1"/>
    </source>
</evidence>
<keyword evidence="1" id="KW-0175">Coiled coil</keyword>
<evidence type="ECO:0000313" key="3">
    <source>
        <dbReference type="Proteomes" id="UP000095282"/>
    </source>
</evidence>
<sequence>MAHRRRFRVSPFLETDIIIRMENLKDDIDVLDYLNLIRKEETTSRLDELRWHITDQRNRIHHMEEQVSKGEIEMSEEDWKNEEEYLLELVEQFDIEVKQISLEQEEKNRDLEEESMTKYRYNSRIEPVEFRRKEKQLKEILQFDSVKFPSFVKENFTETELQEFHNRLETFVRFPFKNIVESQLSEGFCELNEKEEERMKKKKLFEVILDMIDMWREPLKLYHKSLIDEFSKDDERPLFIRLLLKLPVDVAQFNLLTVKQISDFGIKVKCFIEKVSNYFALQHVSLRLGIESSDLDEEKEMERLEEKRRRLMEERDLMMEETKERVDAIKDLLLFVLEPSIVNYLSFDEKLFISLCSFGWDATTGKGPWTIPMLQEINEMIDGMKRRMAEEKYDPFGEMSDPEEEKEQRLYQYSLVLYAFFLARIDGKGENLKDPLYRFKYHKEFEFVILNRFHILRGFDLIADDIDDRVEMRLEMLLRKNFERLEEEEKDILKDFEAEMSYGERIQDEVKNKQEERKEKLNSTPQKINNLS</sequence>
<feature type="compositionally biased region" description="Polar residues" evidence="2">
    <location>
        <begin position="522"/>
        <end position="532"/>
    </location>
</feature>
<name>A0A1I7TTZ8_9PELO</name>
<feature type="region of interest" description="Disordered" evidence="2">
    <location>
        <begin position="509"/>
        <end position="532"/>
    </location>
</feature>
<proteinExistence type="predicted"/>